<dbReference type="GO" id="GO:0009881">
    <property type="term" value="F:photoreceptor activity"/>
    <property type="evidence" value="ECO:0007669"/>
    <property type="project" value="UniProtKB-KW"/>
</dbReference>
<keyword evidence="12" id="KW-0807">Transducer</keyword>
<feature type="transmembrane region" description="Helical" evidence="14">
    <location>
        <begin position="338"/>
        <end position="364"/>
    </location>
</feature>
<evidence type="ECO:0000256" key="9">
    <source>
        <dbReference type="ARBA" id="ARBA00023040"/>
    </source>
</evidence>
<dbReference type="SUPFAM" id="SSF81321">
    <property type="entry name" value="Family A G protein-coupled receptor-like"/>
    <property type="match status" value="1"/>
</dbReference>
<feature type="domain" description="G-protein coupled receptors family 1 profile" evidence="15">
    <location>
        <begin position="96"/>
        <end position="361"/>
    </location>
</feature>
<dbReference type="GO" id="GO:0016020">
    <property type="term" value="C:membrane"/>
    <property type="evidence" value="ECO:0007669"/>
    <property type="project" value="UniProtKB-SubCell"/>
</dbReference>
<evidence type="ECO:0000256" key="12">
    <source>
        <dbReference type="ARBA" id="ARBA00023224"/>
    </source>
</evidence>
<reference evidence="16 17" key="1">
    <citation type="submission" date="2019-07" db="EMBL/GenBank/DDBJ databases">
        <title>Draft genome assembly of a fouling barnacle, Amphibalanus amphitrite (Darwin, 1854): The first reference genome for Thecostraca.</title>
        <authorList>
            <person name="Kim W."/>
        </authorList>
    </citation>
    <scope>NUCLEOTIDE SEQUENCE [LARGE SCALE GENOMIC DNA]</scope>
    <source>
        <strain evidence="16">SNU_AA5</strain>
        <tissue evidence="16">Soma without cirri and trophi</tissue>
    </source>
</reference>
<sequence>MTSPSPSSSTSDEAVMIEETNVCGGPSLSLPSETNISSLLLDHGYDVQGWKRLGLCSDNYLQYIQPVWASFDAPPYSHHLVIAGFHLFMMLVGCSGNLFVIVVFIRNRKLRKPSNLLLLNLAISDFVMVLKSFTIIINSVFGGPVLGVIGCQIYGFSTTVTAVNSIMTLAMIADDRRQMICNPLDLLHQLTRRQVYYRILSLWAYSLVLSILPLIGISGIRFVPEGFLTSCSFDYMSEDLTNKIFILGFFAAAWIIPCFRICSAYYRIVRTVRGTNVEGNLEMTNRGRAGSGNSSGRRRQLEMRLAKMVGAVVLLWFVAWTPYAIVTLMGVLGLRSCVFPLLTVIPGVICKAAACLNPFIYSISHPHFLNILKRSWLVRHCACSCLRRPPLTDDLVQAFAAIHT</sequence>
<feature type="transmembrane region" description="Helical" evidence="14">
    <location>
        <begin position="80"/>
        <end position="105"/>
    </location>
</feature>
<dbReference type="Proteomes" id="UP000440578">
    <property type="component" value="Unassembled WGS sequence"/>
</dbReference>
<keyword evidence="7 14" id="KW-1133">Transmembrane helix</keyword>
<evidence type="ECO:0000259" key="15">
    <source>
        <dbReference type="PROSITE" id="PS50262"/>
    </source>
</evidence>
<dbReference type="GO" id="GO:0004930">
    <property type="term" value="F:G protein-coupled receptor activity"/>
    <property type="evidence" value="ECO:0007669"/>
    <property type="project" value="UniProtKB-KW"/>
</dbReference>
<keyword evidence="4" id="KW-0716">Sensory transduction</keyword>
<evidence type="ECO:0000256" key="8">
    <source>
        <dbReference type="ARBA" id="ARBA00022991"/>
    </source>
</evidence>
<evidence type="ECO:0000256" key="5">
    <source>
        <dbReference type="ARBA" id="ARBA00022692"/>
    </source>
</evidence>
<keyword evidence="10 14" id="KW-0472">Membrane</keyword>
<dbReference type="AlphaFoldDB" id="A0A6A4VVV1"/>
<evidence type="ECO:0000256" key="7">
    <source>
        <dbReference type="ARBA" id="ARBA00022989"/>
    </source>
</evidence>
<accession>A0A6A4VVV1</accession>
<evidence type="ECO:0000256" key="4">
    <source>
        <dbReference type="ARBA" id="ARBA00022606"/>
    </source>
</evidence>
<comment type="caution">
    <text evidence="16">The sequence shown here is derived from an EMBL/GenBank/DDBJ whole genome shotgun (WGS) entry which is preliminary data.</text>
</comment>
<dbReference type="InterPro" id="IPR027430">
    <property type="entry name" value="Retinal_BS"/>
</dbReference>
<evidence type="ECO:0000256" key="6">
    <source>
        <dbReference type="ARBA" id="ARBA00022925"/>
    </source>
</evidence>
<proteinExistence type="inferred from homology"/>
<dbReference type="Gene3D" id="1.20.1070.10">
    <property type="entry name" value="Rhodopsin 7-helix transmembrane proteins"/>
    <property type="match status" value="1"/>
</dbReference>
<evidence type="ECO:0000256" key="14">
    <source>
        <dbReference type="SAM" id="Phobius"/>
    </source>
</evidence>
<dbReference type="Pfam" id="PF00001">
    <property type="entry name" value="7tm_1"/>
    <property type="match status" value="1"/>
</dbReference>
<evidence type="ECO:0000256" key="11">
    <source>
        <dbReference type="ARBA" id="ARBA00023170"/>
    </source>
</evidence>
<keyword evidence="8" id="KW-0157">Chromophore</keyword>
<keyword evidence="5 14" id="KW-0812">Transmembrane</keyword>
<evidence type="ECO:0000256" key="3">
    <source>
        <dbReference type="ARBA" id="ARBA00022543"/>
    </source>
</evidence>
<evidence type="ECO:0000256" key="2">
    <source>
        <dbReference type="ARBA" id="ARBA00010663"/>
    </source>
</evidence>
<comment type="similarity">
    <text evidence="2">Belongs to the G-protein coupled receptor 1 family.</text>
</comment>
<dbReference type="PROSITE" id="PS00238">
    <property type="entry name" value="OPSIN"/>
    <property type="match status" value="1"/>
</dbReference>
<feature type="transmembrane region" description="Helical" evidence="14">
    <location>
        <begin position="244"/>
        <end position="266"/>
    </location>
</feature>
<evidence type="ECO:0000256" key="13">
    <source>
        <dbReference type="ARBA" id="ARBA00023305"/>
    </source>
</evidence>
<dbReference type="InterPro" id="IPR000276">
    <property type="entry name" value="GPCR_Rhodpsn"/>
</dbReference>
<keyword evidence="3" id="KW-0600">Photoreceptor protein</keyword>
<comment type="subcellular location">
    <subcellularLocation>
        <location evidence="1">Membrane</location>
        <topology evidence="1">Multi-pass membrane protein</topology>
    </subcellularLocation>
</comment>
<protein>
    <submittedName>
        <fullName evidence="16">Opsin-2</fullName>
    </submittedName>
</protein>
<dbReference type="InterPro" id="IPR050125">
    <property type="entry name" value="GPCR_opsins"/>
</dbReference>
<keyword evidence="11" id="KW-0675">Receptor</keyword>
<dbReference type="GO" id="GO:0007602">
    <property type="term" value="P:phototransduction"/>
    <property type="evidence" value="ECO:0007669"/>
    <property type="project" value="UniProtKB-KW"/>
</dbReference>
<dbReference type="PROSITE" id="PS50262">
    <property type="entry name" value="G_PROTEIN_RECEP_F1_2"/>
    <property type="match status" value="1"/>
</dbReference>
<dbReference type="OrthoDB" id="6371215at2759"/>
<dbReference type="GO" id="GO:0007601">
    <property type="term" value="P:visual perception"/>
    <property type="evidence" value="ECO:0007669"/>
    <property type="project" value="UniProtKB-KW"/>
</dbReference>
<dbReference type="PANTHER" id="PTHR24240">
    <property type="entry name" value="OPSIN"/>
    <property type="match status" value="1"/>
</dbReference>
<evidence type="ECO:0000256" key="10">
    <source>
        <dbReference type="ARBA" id="ARBA00023136"/>
    </source>
</evidence>
<dbReference type="PRINTS" id="PR00237">
    <property type="entry name" value="GPCRRHODOPSN"/>
</dbReference>
<feature type="transmembrane region" description="Helical" evidence="14">
    <location>
        <begin position="202"/>
        <end position="224"/>
    </location>
</feature>
<name>A0A6A4VVV1_AMPAM</name>
<keyword evidence="17" id="KW-1185">Reference proteome</keyword>
<keyword evidence="9" id="KW-0297">G-protein coupled receptor</keyword>
<evidence type="ECO:0000313" key="16">
    <source>
        <dbReference type="EMBL" id="KAF0297773.1"/>
    </source>
</evidence>
<keyword evidence="13" id="KW-0844">Vision</keyword>
<evidence type="ECO:0000313" key="17">
    <source>
        <dbReference type="Proteomes" id="UP000440578"/>
    </source>
</evidence>
<keyword evidence="6" id="KW-0681">Retinal protein</keyword>
<feature type="transmembrane region" description="Helical" evidence="14">
    <location>
        <begin position="305"/>
        <end position="326"/>
    </location>
</feature>
<feature type="transmembrane region" description="Helical" evidence="14">
    <location>
        <begin position="117"/>
        <end position="141"/>
    </location>
</feature>
<gene>
    <name evidence="16" type="primary">OP2</name>
    <name evidence="16" type="ORF">FJT64_004815</name>
</gene>
<dbReference type="InterPro" id="IPR017452">
    <property type="entry name" value="GPCR_Rhodpsn_7TM"/>
</dbReference>
<organism evidence="16 17">
    <name type="scientific">Amphibalanus amphitrite</name>
    <name type="common">Striped barnacle</name>
    <name type="synonym">Balanus amphitrite</name>
    <dbReference type="NCBI Taxonomy" id="1232801"/>
    <lineage>
        <taxon>Eukaryota</taxon>
        <taxon>Metazoa</taxon>
        <taxon>Ecdysozoa</taxon>
        <taxon>Arthropoda</taxon>
        <taxon>Crustacea</taxon>
        <taxon>Multicrustacea</taxon>
        <taxon>Cirripedia</taxon>
        <taxon>Thoracica</taxon>
        <taxon>Thoracicalcarea</taxon>
        <taxon>Balanomorpha</taxon>
        <taxon>Balanoidea</taxon>
        <taxon>Balanidae</taxon>
        <taxon>Amphibalaninae</taxon>
        <taxon>Amphibalanus</taxon>
    </lineage>
</organism>
<feature type="transmembrane region" description="Helical" evidence="14">
    <location>
        <begin position="153"/>
        <end position="173"/>
    </location>
</feature>
<dbReference type="EMBL" id="VIIS01001470">
    <property type="protein sequence ID" value="KAF0297773.1"/>
    <property type="molecule type" value="Genomic_DNA"/>
</dbReference>
<evidence type="ECO:0000256" key="1">
    <source>
        <dbReference type="ARBA" id="ARBA00004141"/>
    </source>
</evidence>